<keyword evidence="2" id="KW-0812">Transmembrane</keyword>
<name>A0A1X7HW95_9CORY</name>
<dbReference type="STRING" id="1610489.SAMN06295981_0042"/>
<keyword evidence="2" id="KW-1133">Transmembrane helix</keyword>
<keyword evidence="4" id="KW-1185">Reference proteome</keyword>
<dbReference type="AlphaFoldDB" id="A0A1X7HW95"/>
<sequence length="153" mass="16107">MTEPTPRVTHHAASRAEVPRSEAEVRARTESLGEMFASFSRNLSDLMRQEVQLAKAEAAQSARQGGRGAGMLAGAAVGGFLALLFLSLALMWALGAVMHLGFAAVIVALIWAAVAAALAMSGKKQLENMKGLPQTQDTIGDIPPTLNPNKETP</sequence>
<feature type="transmembrane region" description="Helical" evidence="2">
    <location>
        <begin position="100"/>
        <end position="120"/>
    </location>
</feature>
<feature type="region of interest" description="Disordered" evidence="1">
    <location>
        <begin position="132"/>
        <end position="153"/>
    </location>
</feature>
<dbReference type="OrthoDB" id="3216929at2"/>
<reference evidence="4" key="1">
    <citation type="submission" date="2017-04" db="EMBL/GenBank/DDBJ databases">
        <authorList>
            <person name="Varghese N."/>
            <person name="Submissions S."/>
        </authorList>
    </citation>
    <scope>NUCLEOTIDE SEQUENCE [LARGE SCALE GENOMIC DNA]</scope>
    <source>
        <strain evidence="4">VDS</strain>
    </source>
</reference>
<dbReference type="InterPro" id="IPR009937">
    <property type="entry name" value="Phage_holin_3_6"/>
</dbReference>
<evidence type="ECO:0000256" key="2">
    <source>
        <dbReference type="SAM" id="Phobius"/>
    </source>
</evidence>
<protein>
    <submittedName>
        <fullName evidence="3">Putative Holin-X, holin superfamily III</fullName>
    </submittedName>
</protein>
<gene>
    <name evidence="3" type="ORF">SAMN06295981_0042</name>
</gene>
<feature type="region of interest" description="Disordered" evidence="1">
    <location>
        <begin position="1"/>
        <end position="23"/>
    </location>
</feature>
<dbReference type="Pfam" id="PF07332">
    <property type="entry name" value="Phage_holin_3_6"/>
    <property type="match status" value="1"/>
</dbReference>
<organism evidence="3 4">
    <name type="scientific">Corynebacterium pollutisoli</name>
    <dbReference type="NCBI Taxonomy" id="1610489"/>
    <lineage>
        <taxon>Bacteria</taxon>
        <taxon>Bacillati</taxon>
        <taxon>Actinomycetota</taxon>
        <taxon>Actinomycetes</taxon>
        <taxon>Mycobacteriales</taxon>
        <taxon>Corynebacteriaceae</taxon>
        <taxon>Corynebacterium</taxon>
    </lineage>
</organism>
<evidence type="ECO:0000256" key="1">
    <source>
        <dbReference type="SAM" id="MobiDB-lite"/>
    </source>
</evidence>
<keyword evidence="2" id="KW-0472">Membrane</keyword>
<dbReference type="EMBL" id="FXAR01000001">
    <property type="protein sequence ID" value="SMG05689.1"/>
    <property type="molecule type" value="Genomic_DNA"/>
</dbReference>
<accession>A0A1X7HW95</accession>
<dbReference type="RefSeq" id="WP_085548259.1">
    <property type="nucleotide sequence ID" value="NZ_FXAR01000001.1"/>
</dbReference>
<evidence type="ECO:0000313" key="4">
    <source>
        <dbReference type="Proteomes" id="UP000193309"/>
    </source>
</evidence>
<dbReference type="Proteomes" id="UP000193309">
    <property type="component" value="Unassembled WGS sequence"/>
</dbReference>
<evidence type="ECO:0000313" key="3">
    <source>
        <dbReference type="EMBL" id="SMG05689.1"/>
    </source>
</evidence>
<feature type="transmembrane region" description="Helical" evidence="2">
    <location>
        <begin position="71"/>
        <end position="94"/>
    </location>
</feature>
<proteinExistence type="predicted"/>